<reference evidence="1 2" key="1">
    <citation type="journal article" date="2019" name="Commun. Biol.">
        <title>The bagworm genome reveals a unique fibroin gene that provides high tensile strength.</title>
        <authorList>
            <person name="Kono N."/>
            <person name="Nakamura H."/>
            <person name="Ohtoshi R."/>
            <person name="Tomita M."/>
            <person name="Numata K."/>
            <person name="Arakawa K."/>
        </authorList>
    </citation>
    <scope>NUCLEOTIDE SEQUENCE [LARGE SCALE GENOMIC DNA]</scope>
</reference>
<proteinExistence type="predicted"/>
<organism evidence="1 2">
    <name type="scientific">Eumeta variegata</name>
    <name type="common">Bagworm moth</name>
    <name type="synonym">Eumeta japonica</name>
    <dbReference type="NCBI Taxonomy" id="151549"/>
    <lineage>
        <taxon>Eukaryota</taxon>
        <taxon>Metazoa</taxon>
        <taxon>Ecdysozoa</taxon>
        <taxon>Arthropoda</taxon>
        <taxon>Hexapoda</taxon>
        <taxon>Insecta</taxon>
        <taxon>Pterygota</taxon>
        <taxon>Neoptera</taxon>
        <taxon>Endopterygota</taxon>
        <taxon>Lepidoptera</taxon>
        <taxon>Glossata</taxon>
        <taxon>Ditrysia</taxon>
        <taxon>Tineoidea</taxon>
        <taxon>Psychidae</taxon>
        <taxon>Oiketicinae</taxon>
        <taxon>Eumeta</taxon>
    </lineage>
</organism>
<sequence>MAGYRKDPLNNSASNDTSNEDTKVLLSMISIIDIGEIALLTKKIKTAGNPVEKIIVLGECASLVEISTSYTSNQKKTASVAAVLRPPHVKLALKKSEHRRYPSFCPYSKKSALRGDCTRNPRFDQQLHKRTGRTGSESAVQGAQLSSRSRRIVLAGIVIVSTAP</sequence>
<dbReference type="EMBL" id="BGZK01000273">
    <property type="protein sequence ID" value="GBP33431.1"/>
    <property type="molecule type" value="Genomic_DNA"/>
</dbReference>
<dbReference type="OrthoDB" id="7516392at2759"/>
<protein>
    <submittedName>
        <fullName evidence="1">Uncharacterized protein</fullName>
    </submittedName>
</protein>
<gene>
    <name evidence="1" type="ORF">EVAR_6779_1</name>
</gene>
<accession>A0A4C1V3T4</accession>
<keyword evidence="2" id="KW-1185">Reference proteome</keyword>
<name>A0A4C1V3T4_EUMVA</name>
<evidence type="ECO:0000313" key="2">
    <source>
        <dbReference type="Proteomes" id="UP000299102"/>
    </source>
</evidence>
<comment type="caution">
    <text evidence="1">The sequence shown here is derived from an EMBL/GenBank/DDBJ whole genome shotgun (WGS) entry which is preliminary data.</text>
</comment>
<evidence type="ECO:0000313" key="1">
    <source>
        <dbReference type="EMBL" id="GBP33431.1"/>
    </source>
</evidence>
<dbReference type="AlphaFoldDB" id="A0A4C1V3T4"/>
<dbReference type="Proteomes" id="UP000299102">
    <property type="component" value="Unassembled WGS sequence"/>
</dbReference>